<dbReference type="GO" id="GO:0016156">
    <property type="term" value="F:fumarate reductase (NADH) activity"/>
    <property type="evidence" value="ECO:0007669"/>
    <property type="project" value="UniProtKB-EC"/>
</dbReference>
<organism evidence="9 10">
    <name type="scientific">Bodo saltans</name>
    <name type="common">Flagellated protozoan</name>
    <dbReference type="NCBI Taxonomy" id="75058"/>
    <lineage>
        <taxon>Eukaryota</taxon>
        <taxon>Discoba</taxon>
        <taxon>Euglenozoa</taxon>
        <taxon>Kinetoplastea</taxon>
        <taxon>Metakinetoplastina</taxon>
        <taxon>Eubodonida</taxon>
        <taxon>Bodonidae</taxon>
        <taxon>Bodo</taxon>
    </lineage>
</organism>
<comment type="catalytic activity">
    <reaction evidence="5">
        <text>succinate + NAD(+) = fumarate + NADH + H(+)</text>
        <dbReference type="Rhea" id="RHEA:18281"/>
        <dbReference type="ChEBI" id="CHEBI:15378"/>
        <dbReference type="ChEBI" id="CHEBI:29806"/>
        <dbReference type="ChEBI" id="CHEBI:30031"/>
        <dbReference type="ChEBI" id="CHEBI:57540"/>
        <dbReference type="ChEBI" id="CHEBI:57945"/>
        <dbReference type="EC" id="1.3.1.6"/>
    </reaction>
</comment>
<evidence type="ECO:0000256" key="4">
    <source>
        <dbReference type="ARBA" id="ARBA00023002"/>
    </source>
</evidence>
<dbReference type="PANTHER" id="PTHR43400:SF1">
    <property type="entry name" value="FUMARATE REDUCTASE"/>
    <property type="match status" value="1"/>
</dbReference>
<dbReference type="InterPro" id="IPR050315">
    <property type="entry name" value="FAD-oxidoreductase_2"/>
</dbReference>
<dbReference type="EC" id="1.3.1.6" evidence="6"/>
<sequence>MSANRVIIVGGGLAGLSAAHTLVEHGASVLLIDKSAFLGGNSTKATSGINGTPTQAQMKANIQDTVEKFEKDINVSFHGGKEGPVSKTVTELARQSGPSIDWLTYKFNLDLSVVGLMGGNSVMRTHRGKERFPGMTITYALMDGLEKLQSARPADVKIITKARVTKILREADGPVTGVVYEKGSETITEFGPVIICTGGFGADFSENSLLRRFKPEVMAFSTTNGDHCTGDGLKMGEAIGAALVDMSYVQVHPTGLVDPKEPNSKLKFLAAEAIRGTGALIIDADGKRCANELGRRDYVSACMLAGKGPFRLILNSKCAQEIMWHAKHYTGRGLMKHFKSGDELAKDMNIKATALAKTFATYNDCAAKKKDPFGKMFFRNTPFDMKDSFYAAVITPVVHYTMGGLAVDHQTHVLDSSKRPVPGLWCAGEAAGGVHGVNRLGGNSLLDCVVFGRVAGKEAASYLLATHLGPGSNVRLDTIYKQLQGTHAQSTAAAQLTPTTPPTAEKKPATLRKITAAERGY</sequence>
<name>A0A0S4KND3_BODSA</name>
<keyword evidence="4" id="KW-0560">Oxidoreductase</keyword>
<dbReference type="Pfam" id="PF00890">
    <property type="entry name" value="FAD_binding_2"/>
    <property type="match status" value="1"/>
</dbReference>
<evidence type="ECO:0000259" key="8">
    <source>
        <dbReference type="Pfam" id="PF00890"/>
    </source>
</evidence>
<protein>
    <recommendedName>
        <fullName evidence="6">fumarate reductase (NADH)</fullName>
        <ecNumber evidence="6">1.3.1.6</ecNumber>
    </recommendedName>
    <alternativeName>
        <fullName evidence="7">NADH-dependent fumarate reductase</fullName>
    </alternativeName>
</protein>
<dbReference type="Gene3D" id="3.90.700.10">
    <property type="entry name" value="Succinate dehydrogenase/fumarate reductase flavoprotein, catalytic domain"/>
    <property type="match status" value="1"/>
</dbReference>
<evidence type="ECO:0000313" key="9">
    <source>
        <dbReference type="EMBL" id="CUI14393.1"/>
    </source>
</evidence>
<dbReference type="InterPro" id="IPR003953">
    <property type="entry name" value="FAD-dep_OxRdtase_2_FAD-bd"/>
</dbReference>
<evidence type="ECO:0000256" key="5">
    <source>
        <dbReference type="ARBA" id="ARBA00050832"/>
    </source>
</evidence>
<evidence type="ECO:0000256" key="1">
    <source>
        <dbReference type="ARBA" id="ARBA00001974"/>
    </source>
</evidence>
<feature type="domain" description="FAD-dependent oxidoreductase 2 FAD-binding" evidence="8">
    <location>
        <begin position="6"/>
        <end position="445"/>
    </location>
</feature>
<dbReference type="NCBIfam" id="TIGR01813">
    <property type="entry name" value="flavo_cyto_c"/>
    <property type="match status" value="1"/>
</dbReference>
<dbReference type="PANTHER" id="PTHR43400">
    <property type="entry name" value="FUMARATE REDUCTASE"/>
    <property type="match status" value="1"/>
</dbReference>
<gene>
    <name evidence="9" type="ORF">BSAL_87990c</name>
</gene>
<dbReference type="OrthoDB" id="10252157at2759"/>
<keyword evidence="10" id="KW-1185">Reference proteome</keyword>
<dbReference type="FunFam" id="3.90.700.10:FF:000007">
    <property type="entry name" value="NADH-dependent fumarate reductase"/>
    <property type="match status" value="1"/>
</dbReference>
<reference evidence="10" key="1">
    <citation type="submission" date="2015-09" db="EMBL/GenBank/DDBJ databases">
        <authorList>
            <consortium name="Pathogen Informatics"/>
        </authorList>
    </citation>
    <scope>NUCLEOTIDE SEQUENCE [LARGE SCALE GENOMIC DNA]</scope>
    <source>
        <strain evidence="10">Lake Konstanz</strain>
    </source>
</reference>
<dbReference type="EMBL" id="CYKH01001107">
    <property type="protein sequence ID" value="CUI14393.1"/>
    <property type="molecule type" value="Genomic_DNA"/>
</dbReference>
<evidence type="ECO:0000256" key="3">
    <source>
        <dbReference type="ARBA" id="ARBA00022827"/>
    </source>
</evidence>
<accession>A0A0S4KND3</accession>
<evidence type="ECO:0000256" key="7">
    <source>
        <dbReference type="ARBA" id="ARBA00077246"/>
    </source>
</evidence>
<dbReference type="SUPFAM" id="SSF51905">
    <property type="entry name" value="FAD/NAD(P)-binding domain"/>
    <property type="match status" value="1"/>
</dbReference>
<keyword evidence="3" id="KW-0274">FAD</keyword>
<dbReference type="GO" id="GO:0010181">
    <property type="term" value="F:FMN binding"/>
    <property type="evidence" value="ECO:0007669"/>
    <property type="project" value="InterPro"/>
</dbReference>
<dbReference type="Gene3D" id="3.50.50.60">
    <property type="entry name" value="FAD/NAD(P)-binding domain"/>
    <property type="match status" value="1"/>
</dbReference>
<evidence type="ECO:0000313" key="10">
    <source>
        <dbReference type="Proteomes" id="UP000051952"/>
    </source>
</evidence>
<dbReference type="InterPro" id="IPR036188">
    <property type="entry name" value="FAD/NAD-bd_sf"/>
</dbReference>
<dbReference type="AlphaFoldDB" id="A0A0S4KND3"/>
<evidence type="ECO:0000256" key="6">
    <source>
        <dbReference type="ARBA" id="ARBA00067004"/>
    </source>
</evidence>
<dbReference type="OMA" id="LRQWDIQ"/>
<dbReference type="SUPFAM" id="SSF56425">
    <property type="entry name" value="Succinate dehydrogenase/fumarate reductase flavoprotein, catalytic domain"/>
    <property type="match status" value="1"/>
</dbReference>
<dbReference type="VEuPathDB" id="TriTrypDB:BSAL_87990c"/>
<dbReference type="InterPro" id="IPR010960">
    <property type="entry name" value="Flavocytochrome_c"/>
</dbReference>
<comment type="cofactor">
    <cofactor evidence="1">
        <name>FAD</name>
        <dbReference type="ChEBI" id="CHEBI:57692"/>
    </cofactor>
</comment>
<keyword evidence="2" id="KW-0285">Flavoprotein</keyword>
<dbReference type="Proteomes" id="UP000051952">
    <property type="component" value="Unassembled WGS sequence"/>
</dbReference>
<evidence type="ECO:0000256" key="2">
    <source>
        <dbReference type="ARBA" id="ARBA00022630"/>
    </source>
</evidence>
<dbReference type="InterPro" id="IPR027477">
    <property type="entry name" value="Succ_DH/fumarate_Rdtase_cat_sf"/>
</dbReference>
<proteinExistence type="predicted"/>